<evidence type="ECO:0000313" key="1">
    <source>
        <dbReference type="EMBL" id="CAG8651456.1"/>
    </source>
</evidence>
<keyword evidence="2" id="KW-1185">Reference proteome</keyword>
<feature type="non-terminal residue" evidence="1">
    <location>
        <position position="1"/>
    </location>
</feature>
<sequence length="181" mass="21424">AVDKLYQHWATMLIIARDALIEVQEKQKIYADKKKHFCELKEGKMVLVNTTNLMILENLKRTSKKLMPKYVGLFEITEPYHHNEFEGREIPPLPLLLINPNLDTEYEVEEPLKNFENCKQLVDNFERKSGLSLSSSECSKIDYLKRDLCNDHNKHDLYNNRDDRNERDLCNDHNDHNDHNV</sequence>
<proteinExistence type="predicted"/>
<dbReference type="EMBL" id="CAJVQC010013821">
    <property type="protein sequence ID" value="CAG8651456.1"/>
    <property type="molecule type" value="Genomic_DNA"/>
</dbReference>
<dbReference type="Proteomes" id="UP000789920">
    <property type="component" value="Unassembled WGS sequence"/>
</dbReference>
<gene>
    <name evidence="1" type="ORF">RPERSI_LOCUS7887</name>
</gene>
<accession>A0ACA9NJ71</accession>
<evidence type="ECO:0000313" key="2">
    <source>
        <dbReference type="Proteomes" id="UP000789920"/>
    </source>
</evidence>
<reference evidence="1" key="1">
    <citation type="submission" date="2021-06" db="EMBL/GenBank/DDBJ databases">
        <authorList>
            <person name="Kallberg Y."/>
            <person name="Tangrot J."/>
            <person name="Rosling A."/>
        </authorList>
    </citation>
    <scope>NUCLEOTIDE SEQUENCE</scope>
    <source>
        <strain evidence="1">MA461A</strain>
    </source>
</reference>
<protein>
    <submittedName>
        <fullName evidence="1">8712_t:CDS:1</fullName>
    </submittedName>
</protein>
<name>A0ACA9NJ71_9GLOM</name>
<organism evidence="1 2">
    <name type="scientific">Racocetra persica</name>
    <dbReference type="NCBI Taxonomy" id="160502"/>
    <lineage>
        <taxon>Eukaryota</taxon>
        <taxon>Fungi</taxon>
        <taxon>Fungi incertae sedis</taxon>
        <taxon>Mucoromycota</taxon>
        <taxon>Glomeromycotina</taxon>
        <taxon>Glomeromycetes</taxon>
        <taxon>Diversisporales</taxon>
        <taxon>Gigasporaceae</taxon>
        <taxon>Racocetra</taxon>
    </lineage>
</organism>
<comment type="caution">
    <text evidence="1">The sequence shown here is derived from an EMBL/GenBank/DDBJ whole genome shotgun (WGS) entry which is preliminary data.</text>
</comment>